<sequence>MTFRGPLIGLSLFMVVSTVLTWLVYATLRRDVAGSTTPYAAMFTDVYGLREGDDVRMAGVRVGRVEKVALDGKLAKVSFIVQSDQKLYGNTVASVTYQNIIGQRYLGLSLGTSSGDAEQERVLPRGSVISVEHTEPSFDVGALLNGFKPLMSLLDPKQADDLTRGVLESLSGDQASITALVDQSSTLTATLAGRDEVLGDLITSLNRLTGTIAGQNDQLDHALTQARRAVADLDSRRPALQSSVGSLAQTTRQLARIADEVFPSLEEMINREPGFTKHMAGIEPQLAFTGANLPLLLKGLGRAFGDGAYGNAYLCDLNATGFFPGFNDVTTIIVNAATPGNARPITRENLAWHSPRCRNTVDG</sequence>
<dbReference type="InterPro" id="IPR003399">
    <property type="entry name" value="Mce/MlaD"/>
</dbReference>
<name>A0AA91EXM8_9MYCO</name>
<evidence type="ECO:0000313" key="4">
    <source>
        <dbReference type="EMBL" id="OBK88275.1"/>
    </source>
</evidence>
<dbReference type="InterPro" id="IPR052336">
    <property type="entry name" value="MlaD_Phospholipid_Transporter"/>
</dbReference>
<dbReference type="GO" id="GO:0005576">
    <property type="term" value="C:extracellular region"/>
    <property type="evidence" value="ECO:0007669"/>
    <property type="project" value="TreeGrafter"/>
</dbReference>
<feature type="domain" description="Mammalian cell entry C-terminal" evidence="3">
    <location>
        <begin position="121"/>
        <end position="307"/>
    </location>
</feature>
<dbReference type="InterPro" id="IPR005693">
    <property type="entry name" value="Mce"/>
</dbReference>
<reference evidence="4 5" key="1">
    <citation type="submission" date="2016-06" db="EMBL/GenBank/DDBJ databases">
        <authorList>
            <person name="Sutton G."/>
            <person name="Brinkac L."/>
            <person name="Sanka R."/>
            <person name="Adams M."/>
            <person name="Lau E."/>
            <person name="Garcia-Basteiro A."/>
            <person name="Lopez-Varela E."/>
            <person name="Palencia S."/>
        </authorList>
    </citation>
    <scope>NUCLEOTIDE SEQUENCE [LARGE SCALE GENOMIC DNA]</scope>
    <source>
        <strain evidence="4 5">1211594.5</strain>
    </source>
</reference>
<keyword evidence="1" id="KW-0472">Membrane</keyword>
<dbReference type="RefSeq" id="WP_065039159.1">
    <property type="nucleotide sequence ID" value="NZ_LZME01000028.1"/>
</dbReference>
<dbReference type="Pfam" id="PF02470">
    <property type="entry name" value="MlaD"/>
    <property type="match status" value="1"/>
</dbReference>
<evidence type="ECO:0000259" key="3">
    <source>
        <dbReference type="Pfam" id="PF11887"/>
    </source>
</evidence>
<proteinExistence type="predicted"/>
<keyword evidence="1" id="KW-0812">Transmembrane</keyword>
<evidence type="ECO:0000259" key="2">
    <source>
        <dbReference type="Pfam" id="PF02470"/>
    </source>
</evidence>
<keyword evidence="1" id="KW-1133">Transmembrane helix</keyword>
<feature type="domain" description="Mce/MlaD" evidence="2">
    <location>
        <begin position="36"/>
        <end position="109"/>
    </location>
</feature>
<feature type="transmembrane region" description="Helical" evidence="1">
    <location>
        <begin position="7"/>
        <end position="28"/>
    </location>
</feature>
<dbReference type="InterPro" id="IPR024516">
    <property type="entry name" value="Mce_C"/>
</dbReference>
<protein>
    <submittedName>
        <fullName evidence="4">Mammalian cell entry protein</fullName>
    </submittedName>
</protein>
<evidence type="ECO:0000256" key="1">
    <source>
        <dbReference type="SAM" id="Phobius"/>
    </source>
</evidence>
<dbReference type="NCBIfam" id="TIGR00996">
    <property type="entry name" value="Mtu_fam_mce"/>
    <property type="match status" value="1"/>
</dbReference>
<dbReference type="AlphaFoldDB" id="A0AA91EXM8"/>
<accession>A0AA91EXM8</accession>
<dbReference type="GO" id="GO:0051701">
    <property type="term" value="P:biological process involved in interaction with host"/>
    <property type="evidence" value="ECO:0007669"/>
    <property type="project" value="TreeGrafter"/>
</dbReference>
<dbReference type="PANTHER" id="PTHR33371:SF17">
    <property type="entry name" value="MCE-FAMILY PROTEIN MCE1B"/>
    <property type="match status" value="1"/>
</dbReference>
<comment type="caution">
    <text evidence="4">The sequence shown here is derived from an EMBL/GenBank/DDBJ whole genome shotgun (WGS) entry which is preliminary data.</text>
</comment>
<gene>
    <name evidence="4" type="ORF">A5649_15920</name>
</gene>
<dbReference type="EMBL" id="LZME01000028">
    <property type="protein sequence ID" value="OBK88275.1"/>
    <property type="molecule type" value="Genomic_DNA"/>
</dbReference>
<dbReference type="Pfam" id="PF11887">
    <property type="entry name" value="Mce4_CUP1"/>
    <property type="match status" value="1"/>
</dbReference>
<organism evidence="4 5">
    <name type="scientific">Mycolicibacter heraklionensis</name>
    <dbReference type="NCBI Taxonomy" id="512402"/>
    <lineage>
        <taxon>Bacteria</taxon>
        <taxon>Bacillati</taxon>
        <taxon>Actinomycetota</taxon>
        <taxon>Actinomycetes</taxon>
        <taxon>Mycobacteriales</taxon>
        <taxon>Mycobacteriaceae</taxon>
        <taxon>Mycolicibacter</taxon>
    </lineage>
</organism>
<evidence type="ECO:0000313" key="5">
    <source>
        <dbReference type="Proteomes" id="UP000093712"/>
    </source>
</evidence>
<dbReference type="PANTHER" id="PTHR33371">
    <property type="entry name" value="INTERMEMBRANE PHOSPHOLIPID TRANSPORT SYSTEM BINDING PROTEIN MLAD-RELATED"/>
    <property type="match status" value="1"/>
</dbReference>
<dbReference type="Proteomes" id="UP000093712">
    <property type="component" value="Unassembled WGS sequence"/>
</dbReference>